<feature type="non-terminal residue" evidence="1">
    <location>
        <position position="27"/>
    </location>
</feature>
<accession>A0A381XCR5</accession>
<proteinExistence type="predicted"/>
<evidence type="ECO:0000313" key="1">
    <source>
        <dbReference type="EMBL" id="SVA62535.1"/>
    </source>
</evidence>
<gene>
    <name evidence="1" type="ORF">METZ01_LOCUS115389</name>
</gene>
<dbReference type="AlphaFoldDB" id="A0A381XCR5"/>
<sequence>MPNLPMHIYLADQVAEQLDRGYVFDHL</sequence>
<protein>
    <submittedName>
        <fullName evidence="1">Uncharacterized protein</fullName>
    </submittedName>
</protein>
<name>A0A381XCR5_9ZZZZ</name>
<reference evidence="1" key="1">
    <citation type="submission" date="2018-05" db="EMBL/GenBank/DDBJ databases">
        <authorList>
            <person name="Lanie J.A."/>
            <person name="Ng W.-L."/>
            <person name="Kazmierczak K.M."/>
            <person name="Andrzejewski T.M."/>
            <person name="Davidsen T.M."/>
            <person name="Wayne K.J."/>
            <person name="Tettelin H."/>
            <person name="Glass J.I."/>
            <person name="Rusch D."/>
            <person name="Podicherti R."/>
            <person name="Tsui H.-C.T."/>
            <person name="Winkler M.E."/>
        </authorList>
    </citation>
    <scope>NUCLEOTIDE SEQUENCE</scope>
</reference>
<organism evidence="1">
    <name type="scientific">marine metagenome</name>
    <dbReference type="NCBI Taxonomy" id="408172"/>
    <lineage>
        <taxon>unclassified sequences</taxon>
        <taxon>metagenomes</taxon>
        <taxon>ecological metagenomes</taxon>
    </lineage>
</organism>
<dbReference type="EMBL" id="UINC01014705">
    <property type="protein sequence ID" value="SVA62535.1"/>
    <property type="molecule type" value="Genomic_DNA"/>
</dbReference>